<keyword evidence="3" id="KW-1185">Reference proteome</keyword>
<accession>A0AAD9EK38</accession>
<name>A0AAD9EK38_9PEZI</name>
<reference evidence="2" key="1">
    <citation type="submission" date="2023-01" db="EMBL/GenBank/DDBJ databases">
        <title>Colletotrichum chrysophilum M932 genome sequence.</title>
        <authorList>
            <person name="Baroncelli R."/>
        </authorList>
    </citation>
    <scope>NUCLEOTIDE SEQUENCE</scope>
    <source>
        <strain evidence="2">M932</strain>
    </source>
</reference>
<feature type="compositionally biased region" description="Basic residues" evidence="1">
    <location>
        <begin position="192"/>
        <end position="201"/>
    </location>
</feature>
<evidence type="ECO:0000256" key="1">
    <source>
        <dbReference type="SAM" id="MobiDB-lite"/>
    </source>
</evidence>
<gene>
    <name evidence="2" type="ORF">CCHR01_09708</name>
</gene>
<dbReference type="EMBL" id="JAQOWY010000195">
    <property type="protein sequence ID" value="KAK1847681.1"/>
    <property type="molecule type" value="Genomic_DNA"/>
</dbReference>
<dbReference type="Proteomes" id="UP001243330">
    <property type="component" value="Unassembled WGS sequence"/>
</dbReference>
<comment type="caution">
    <text evidence="2">The sequence shown here is derived from an EMBL/GenBank/DDBJ whole genome shotgun (WGS) entry which is preliminary data.</text>
</comment>
<proteinExistence type="predicted"/>
<organism evidence="2 3">
    <name type="scientific">Colletotrichum chrysophilum</name>
    <dbReference type="NCBI Taxonomy" id="1836956"/>
    <lineage>
        <taxon>Eukaryota</taxon>
        <taxon>Fungi</taxon>
        <taxon>Dikarya</taxon>
        <taxon>Ascomycota</taxon>
        <taxon>Pezizomycotina</taxon>
        <taxon>Sordariomycetes</taxon>
        <taxon>Hypocreomycetidae</taxon>
        <taxon>Glomerellales</taxon>
        <taxon>Glomerellaceae</taxon>
        <taxon>Colletotrichum</taxon>
        <taxon>Colletotrichum gloeosporioides species complex</taxon>
    </lineage>
</organism>
<protein>
    <submittedName>
        <fullName evidence="2">Uncharacterized protein</fullName>
    </submittedName>
</protein>
<sequence>MSISPCHGKNTHKSSIREWRKRRGKSTEQLTHYALRHPSSGILLDVFILAILARCLDCLHLQVHSSAGSAKLVYSRIYSLKSDKPPGNWPKTALRKKKKSSSFLPLISSYSSHQSTQRPVRCLTHDRACHCLGGKKKTSGITTHTTWDMNNRYETKGLGHMPPQLPARNIMHSDPSYCQPSSYHTISAPWHQPRRRTKGRRAMMPAT</sequence>
<dbReference type="AlphaFoldDB" id="A0AAD9EK38"/>
<evidence type="ECO:0000313" key="3">
    <source>
        <dbReference type="Proteomes" id="UP001243330"/>
    </source>
</evidence>
<evidence type="ECO:0000313" key="2">
    <source>
        <dbReference type="EMBL" id="KAK1847681.1"/>
    </source>
</evidence>
<feature type="region of interest" description="Disordered" evidence="1">
    <location>
        <begin position="183"/>
        <end position="207"/>
    </location>
</feature>
<feature type="region of interest" description="Disordered" evidence="1">
    <location>
        <begin position="1"/>
        <end position="23"/>
    </location>
</feature>
<feature type="compositionally biased region" description="Basic residues" evidence="1">
    <location>
        <begin position="9"/>
        <end position="23"/>
    </location>
</feature>